<sequence length="270" mass="27494">MHFAAIAATLSLACLASASVDIVLPTPPLSSDVTKRGLLDSTLSERQAGPGQKTVQIVTVGDNNGTLKFFPENIQAEVGSIVQFQFYPKNHTITESSFAAPCMPMAANLTSPTRPGQRSGFVPVSADTQFRPVYNMLINDTKPIWIFCGQAPHCQKGMAMVVNQNMSSPDKTLEKYKAAAAQLPLPGAPSSSASASASGFATTSVVSSSASTTAVAVTTTTSAAGPSLAGASTTSAATASIATFTGNAPLGKGMPVGWGIGLVGLLAVAL</sequence>
<reference evidence="1" key="1">
    <citation type="submission" date="2022-10" db="EMBL/GenBank/DDBJ databases">
        <title>Culturing micro-colonial fungi from biological soil crusts in the Mojave desert and describing Neophaeococcomyces mojavensis, and introducing the new genera and species Taxawa tesnikishii.</title>
        <authorList>
            <person name="Kurbessoian T."/>
            <person name="Stajich J.E."/>
        </authorList>
    </citation>
    <scope>NUCLEOTIDE SEQUENCE</scope>
    <source>
        <strain evidence="1">JES_112</strain>
    </source>
</reference>
<dbReference type="EMBL" id="JAPDRQ010000001">
    <property type="protein sequence ID" value="KAJ9664702.1"/>
    <property type="molecule type" value="Genomic_DNA"/>
</dbReference>
<gene>
    <name evidence="1" type="ORF">H2198_000048</name>
</gene>
<proteinExistence type="predicted"/>
<name>A0ACC3AKV3_9EURO</name>
<comment type="caution">
    <text evidence="1">The sequence shown here is derived from an EMBL/GenBank/DDBJ whole genome shotgun (WGS) entry which is preliminary data.</text>
</comment>
<accession>A0ACC3AKV3</accession>
<evidence type="ECO:0000313" key="2">
    <source>
        <dbReference type="Proteomes" id="UP001172386"/>
    </source>
</evidence>
<protein>
    <submittedName>
        <fullName evidence="1">Uncharacterized protein</fullName>
    </submittedName>
</protein>
<evidence type="ECO:0000313" key="1">
    <source>
        <dbReference type="EMBL" id="KAJ9664702.1"/>
    </source>
</evidence>
<keyword evidence="2" id="KW-1185">Reference proteome</keyword>
<dbReference type="Proteomes" id="UP001172386">
    <property type="component" value="Unassembled WGS sequence"/>
</dbReference>
<organism evidence="1 2">
    <name type="scientific">Neophaeococcomyces mojaviensis</name>
    <dbReference type="NCBI Taxonomy" id="3383035"/>
    <lineage>
        <taxon>Eukaryota</taxon>
        <taxon>Fungi</taxon>
        <taxon>Dikarya</taxon>
        <taxon>Ascomycota</taxon>
        <taxon>Pezizomycotina</taxon>
        <taxon>Eurotiomycetes</taxon>
        <taxon>Chaetothyriomycetidae</taxon>
        <taxon>Chaetothyriales</taxon>
        <taxon>Chaetothyriales incertae sedis</taxon>
        <taxon>Neophaeococcomyces</taxon>
    </lineage>
</organism>